<reference evidence="1" key="1">
    <citation type="submission" date="2018-02" db="EMBL/GenBank/DDBJ databases">
        <title>Rhizophora mucronata_Transcriptome.</title>
        <authorList>
            <person name="Meera S.P."/>
            <person name="Sreeshan A."/>
            <person name="Augustine A."/>
        </authorList>
    </citation>
    <scope>NUCLEOTIDE SEQUENCE</scope>
    <source>
        <tissue evidence="1">Leaf</tissue>
    </source>
</reference>
<sequence length="13" mass="1555">MAVDCKINRTQLY</sequence>
<protein>
    <submittedName>
        <fullName evidence="1">Uncharacterized protein</fullName>
    </submittedName>
</protein>
<evidence type="ECO:0000313" key="1">
    <source>
        <dbReference type="EMBL" id="MBW85460.1"/>
    </source>
</evidence>
<dbReference type="EMBL" id="GGEC01004977">
    <property type="protein sequence ID" value="MBW85460.1"/>
    <property type="molecule type" value="Transcribed_RNA"/>
</dbReference>
<organism evidence="1">
    <name type="scientific">Rhizophora mucronata</name>
    <name type="common">Asiatic mangrove</name>
    <dbReference type="NCBI Taxonomy" id="61149"/>
    <lineage>
        <taxon>Eukaryota</taxon>
        <taxon>Viridiplantae</taxon>
        <taxon>Streptophyta</taxon>
        <taxon>Embryophyta</taxon>
        <taxon>Tracheophyta</taxon>
        <taxon>Spermatophyta</taxon>
        <taxon>Magnoliopsida</taxon>
        <taxon>eudicotyledons</taxon>
        <taxon>Gunneridae</taxon>
        <taxon>Pentapetalae</taxon>
        <taxon>rosids</taxon>
        <taxon>fabids</taxon>
        <taxon>Malpighiales</taxon>
        <taxon>Rhizophoraceae</taxon>
        <taxon>Rhizophora</taxon>
    </lineage>
</organism>
<proteinExistence type="predicted"/>
<accession>A0A2P2IW74</accession>
<name>A0A2P2IW74_RHIMU</name>